<evidence type="ECO:0000256" key="4">
    <source>
        <dbReference type="ARBA" id="ARBA00022989"/>
    </source>
</evidence>
<feature type="transmembrane region" description="Helical" evidence="6">
    <location>
        <begin position="262"/>
        <end position="282"/>
    </location>
</feature>
<comment type="subcellular location">
    <subcellularLocation>
        <location evidence="1">Membrane</location>
        <topology evidence="1">Multi-pass membrane protein</topology>
    </subcellularLocation>
</comment>
<feature type="transmembrane region" description="Helical" evidence="6">
    <location>
        <begin position="294"/>
        <end position="313"/>
    </location>
</feature>
<dbReference type="Proteomes" id="UP000250266">
    <property type="component" value="Unassembled WGS sequence"/>
</dbReference>
<dbReference type="EMBL" id="KV744814">
    <property type="protein sequence ID" value="OCK85725.1"/>
    <property type="molecule type" value="Genomic_DNA"/>
</dbReference>
<keyword evidence="8" id="KW-1185">Reference proteome</keyword>
<accession>A0A8E2EL08</accession>
<keyword evidence="5 6" id="KW-0472">Membrane</keyword>
<keyword evidence="4 6" id="KW-1133">Transmembrane helix</keyword>
<evidence type="ECO:0000256" key="1">
    <source>
        <dbReference type="ARBA" id="ARBA00004141"/>
    </source>
</evidence>
<evidence type="ECO:0000313" key="8">
    <source>
        <dbReference type="Proteomes" id="UP000250266"/>
    </source>
</evidence>
<evidence type="ECO:0000256" key="3">
    <source>
        <dbReference type="ARBA" id="ARBA00022692"/>
    </source>
</evidence>
<gene>
    <name evidence="7" type="ORF">K432DRAFT_439045</name>
</gene>
<dbReference type="SUPFAM" id="SSF103473">
    <property type="entry name" value="MFS general substrate transporter"/>
    <property type="match status" value="1"/>
</dbReference>
<feature type="transmembrane region" description="Helical" evidence="6">
    <location>
        <begin position="181"/>
        <end position="202"/>
    </location>
</feature>
<evidence type="ECO:0000256" key="2">
    <source>
        <dbReference type="ARBA" id="ARBA00022448"/>
    </source>
</evidence>
<proteinExistence type="predicted"/>
<dbReference type="InterPro" id="IPR036259">
    <property type="entry name" value="MFS_trans_sf"/>
</dbReference>
<feature type="transmembrane region" description="Helical" evidence="6">
    <location>
        <begin position="333"/>
        <end position="353"/>
    </location>
</feature>
<dbReference type="OrthoDB" id="2428527at2759"/>
<protein>
    <submittedName>
        <fullName evidence="7">Uncharacterized protein</fullName>
    </submittedName>
</protein>
<dbReference type="AlphaFoldDB" id="A0A8E2EL08"/>
<evidence type="ECO:0000313" key="7">
    <source>
        <dbReference type="EMBL" id="OCK85725.1"/>
    </source>
</evidence>
<dbReference type="PANTHER" id="PTHR42718:SF9">
    <property type="entry name" value="MAJOR FACILITATOR SUPERFAMILY MULTIDRUG TRANSPORTER MFSC"/>
    <property type="match status" value="1"/>
</dbReference>
<dbReference type="PANTHER" id="PTHR42718">
    <property type="entry name" value="MAJOR FACILITATOR SUPERFAMILY MULTIDRUG TRANSPORTER MFSC"/>
    <property type="match status" value="1"/>
</dbReference>
<evidence type="ECO:0000256" key="6">
    <source>
        <dbReference type="SAM" id="Phobius"/>
    </source>
</evidence>
<dbReference type="GO" id="GO:0016020">
    <property type="term" value="C:membrane"/>
    <property type="evidence" value="ECO:0007669"/>
    <property type="project" value="UniProtKB-SubCell"/>
</dbReference>
<evidence type="ECO:0000256" key="5">
    <source>
        <dbReference type="ARBA" id="ARBA00023136"/>
    </source>
</evidence>
<feature type="transmembrane region" description="Helical" evidence="6">
    <location>
        <begin position="222"/>
        <end position="242"/>
    </location>
</feature>
<reference evidence="7 8" key="1">
    <citation type="journal article" date="2016" name="Nat. Commun.">
        <title>Ectomycorrhizal ecology is imprinted in the genome of the dominant symbiotic fungus Cenococcum geophilum.</title>
        <authorList>
            <consortium name="DOE Joint Genome Institute"/>
            <person name="Peter M."/>
            <person name="Kohler A."/>
            <person name="Ohm R.A."/>
            <person name="Kuo A."/>
            <person name="Krutzmann J."/>
            <person name="Morin E."/>
            <person name="Arend M."/>
            <person name="Barry K.W."/>
            <person name="Binder M."/>
            <person name="Choi C."/>
            <person name="Clum A."/>
            <person name="Copeland A."/>
            <person name="Grisel N."/>
            <person name="Haridas S."/>
            <person name="Kipfer T."/>
            <person name="LaButti K."/>
            <person name="Lindquist E."/>
            <person name="Lipzen A."/>
            <person name="Maire R."/>
            <person name="Meier B."/>
            <person name="Mihaltcheva S."/>
            <person name="Molinier V."/>
            <person name="Murat C."/>
            <person name="Poggeler S."/>
            <person name="Quandt C.A."/>
            <person name="Sperisen C."/>
            <person name="Tritt A."/>
            <person name="Tisserant E."/>
            <person name="Crous P.W."/>
            <person name="Henrissat B."/>
            <person name="Nehls U."/>
            <person name="Egli S."/>
            <person name="Spatafora J.W."/>
            <person name="Grigoriev I.V."/>
            <person name="Martin F.M."/>
        </authorList>
    </citation>
    <scope>NUCLEOTIDE SEQUENCE [LARGE SCALE GENOMIC DNA]</scope>
    <source>
        <strain evidence="7 8">CBS 459.81</strain>
    </source>
</reference>
<keyword evidence="3 6" id="KW-0812">Transmembrane</keyword>
<name>A0A8E2EL08_9PEZI</name>
<organism evidence="7 8">
    <name type="scientific">Lepidopterella palustris CBS 459.81</name>
    <dbReference type="NCBI Taxonomy" id="1314670"/>
    <lineage>
        <taxon>Eukaryota</taxon>
        <taxon>Fungi</taxon>
        <taxon>Dikarya</taxon>
        <taxon>Ascomycota</taxon>
        <taxon>Pezizomycotina</taxon>
        <taxon>Dothideomycetes</taxon>
        <taxon>Pleosporomycetidae</taxon>
        <taxon>Mytilinidiales</taxon>
        <taxon>Argynnaceae</taxon>
        <taxon>Lepidopterella</taxon>
    </lineage>
</organism>
<sequence length="370" mass="40724">MFITVVIMSQVFTQMNLGNIITQAQNIADTLDAGRPQENCTAVRAFVIVAGRLREIYGIRKLWVYEWLWSAVFSILCGFCGYTEFAVTFDIFRALMGICPPSLMPNASALVRTASFQAYVQGKSGIRPLRRSCTRRVFHRIYLGWNIRTIGKRLEIDILGNELSLLAHGYSCLAVCGAPRFGWGAAYVLLVGGSLSIVPFVFIGNRVKEPMIPISMFNNPAFAAVSVSLTCEWMSFGMLQYYDPSLSLAHTLRCHQCVSRGNVHLTPPTVFLAFFASASLIVSDQVPKEQQGAAGSFINTFVNYSIGLGLAYGRNIDPETIKSAGDSLKVTGPSAGSGLVLVLFSFSFLTTAYRDTSRSRLSRRFYGVQS</sequence>
<keyword evidence="2" id="KW-0813">Transport</keyword>